<dbReference type="Pfam" id="PF01903">
    <property type="entry name" value="CbiX"/>
    <property type="match status" value="1"/>
</dbReference>
<sequence length="121" mass="13048">MSRAIVLFAHGARDPEWARPMQRLAESVRAAEPGVPVFTAFLEFMTPDLPGAAEQAVQAGATELIVVPVFLAQGGHVRRDVPVMLARIRERHAGVRIELRDALGESQAVIDAMAKVVLGKA</sequence>
<accession>A0ABU6K667</accession>
<organism evidence="3 4">
    <name type="scientific">Uliginosibacterium silvisoli</name>
    <dbReference type="NCBI Taxonomy" id="3114758"/>
    <lineage>
        <taxon>Bacteria</taxon>
        <taxon>Pseudomonadati</taxon>
        <taxon>Pseudomonadota</taxon>
        <taxon>Betaproteobacteria</taxon>
        <taxon>Rhodocyclales</taxon>
        <taxon>Zoogloeaceae</taxon>
        <taxon>Uliginosibacterium</taxon>
    </lineage>
</organism>
<evidence type="ECO:0000256" key="2">
    <source>
        <dbReference type="ARBA" id="ARBA00023239"/>
    </source>
</evidence>
<dbReference type="EMBL" id="JAYXHS010000003">
    <property type="protein sequence ID" value="MEC5387392.1"/>
    <property type="molecule type" value="Genomic_DNA"/>
</dbReference>
<dbReference type="Proteomes" id="UP001331561">
    <property type="component" value="Unassembled WGS sequence"/>
</dbReference>
<keyword evidence="2" id="KW-0456">Lyase</keyword>
<dbReference type="InterPro" id="IPR050963">
    <property type="entry name" value="Sirohydro_Cobaltochel/CbiX"/>
</dbReference>
<comment type="caution">
    <text evidence="3">The sequence shown here is derived from an EMBL/GenBank/DDBJ whole genome shotgun (WGS) entry which is preliminary data.</text>
</comment>
<keyword evidence="1" id="KW-0479">Metal-binding</keyword>
<proteinExistence type="predicted"/>
<protein>
    <submittedName>
        <fullName evidence="3">CbiX/SirB N-terminal domain-containing protein</fullName>
    </submittedName>
</protein>
<dbReference type="InterPro" id="IPR002762">
    <property type="entry name" value="CbiX-like"/>
</dbReference>
<dbReference type="PANTHER" id="PTHR33542:SF5">
    <property type="entry name" value="FERROCHELATASE CHE1"/>
    <property type="match status" value="1"/>
</dbReference>
<dbReference type="PANTHER" id="PTHR33542">
    <property type="entry name" value="SIROHYDROCHLORIN FERROCHELATASE, CHLOROPLASTIC"/>
    <property type="match status" value="1"/>
</dbReference>
<keyword evidence="4" id="KW-1185">Reference proteome</keyword>
<dbReference type="RefSeq" id="WP_327600361.1">
    <property type="nucleotide sequence ID" value="NZ_JAYXHS010000003.1"/>
</dbReference>
<evidence type="ECO:0000313" key="4">
    <source>
        <dbReference type="Proteomes" id="UP001331561"/>
    </source>
</evidence>
<evidence type="ECO:0000313" key="3">
    <source>
        <dbReference type="EMBL" id="MEC5387392.1"/>
    </source>
</evidence>
<name>A0ABU6K667_9RHOO</name>
<gene>
    <name evidence="3" type="ORF">VVD49_16805</name>
</gene>
<dbReference type="Gene3D" id="3.40.50.1400">
    <property type="match status" value="1"/>
</dbReference>
<evidence type="ECO:0000256" key="1">
    <source>
        <dbReference type="ARBA" id="ARBA00022723"/>
    </source>
</evidence>
<reference evidence="3 4" key="1">
    <citation type="submission" date="2024-01" db="EMBL/GenBank/DDBJ databases">
        <title>Uliginosibacterium soil sp. nov.</title>
        <authorList>
            <person name="Lv Y."/>
        </authorList>
    </citation>
    <scope>NUCLEOTIDE SEQUENCE [LARGE SCALE GENOMIC DNA]</scope>
    <source>
        <strain evidence="3 4">H3</strain>
    </source>
</reference>
<dbReference type="CDD" id="cd03416">
    <property type="entry name" value="CbiX_SirB_N"/>
    <property type="match status" value="1"/>
</dbReference>
<dbReference type="SUPFAM" id="SSF53800">
    <property type="entry name" value="Chelatase"/>
    <property type="match status" value="1"/>
</dbReference>